<feature type="region of interest" description="Disordered" evidence="1">
    <location>
        <begin position="35"/>
        <end position="71"/>
    </location>
</feature>
<organism evidence="2 3">
    <name type="scientific">Panicum miliaceum</name>
    <name type="common">Proso millet</name>
    <name type="synonym">Broomcorn millet</name>
    <dbReference type="NCBI Taxonomy" id="4540"/>
    <lineage>
        <taxon>Eukaryota</taxon>
        <taxon>Viridiplantae</taxon>
        <taxon>Streptophyta</taxon>
        <taxon>Embryophyta</taxon>
        <taxon>Tracheophyta</taxon>
        <taxon>Spermatophyta</taxon>
        <taxon>Magnoliopsida</taxon>
        <taxon>Liliopsida</taxon>
        <taxon>Poales</taxon>
        <taxon>Poaceae</taxon>
        <taxon>PACMAD clade</taxon>
        <taxon>Panicoideae</taxon>
        <taxon>Panicodae</taxon>
        <taxon>Paniceae</taxon>
        <taxon>Panicinae</taxon>
        <taxon>Panicum</taxon>
        <taxon>Panicum sect. Panicum</taxon>
    </lineage>
</organism>
<dbReference type="Proteomes" id="UP000275267">
    <property type="component" value="Unassembled WGS sequence"/>
</dbReference>
<gene>
    <name evidence="2" type="ORF">C2845_PM01G47270</name>
</gene>
<name>A0A3L6TM91_PANMI</name>
<feature type="region of interest" description="Disordered" evidence="1">
    <location>
        <begin position="1"/>
        <end position="20"/>
    </location>
</feature>
<keyword evidence="3" id="KW-1185">Reference proteome</keyword>
<sequence>MSLPGGDRSRRPGKQPMDHEVEEMLENLHLTTEETEVAALSGKEDADQEGEVAEAQGGRHLRKMERRWSLR</sequence>
<proteinExistence type="predicted"/>
<accession>A0A3L6TM91</accession>
<evidence type="ECO:0000313" key="3">
    <source>
        <dbReference type="Proteomes" id="UP000275267"/>
    </source>
</evidence>
<dbReference type="AlphaFoldDB" id="A0A3L6TM91"/>
<dbReference type="EMBL" id="PQIB02000001">
    <property type="protein sequence ID" value="RLN41350.1"/>
    <property type="molecule type" value="Genomic_DNA"/>
</dbReference>
<evidence type="ECO:0000313" key="2">
    <source>
        <dbReference type="EMBL" id="RLN41350.1"/>
    </source>
</evidence>
<comment type="caution">
    <text evidence="2">The sequence shown here is derived from an EMBL/GenBank/DDBJ whole genome shotgun (WGS) entry which is preliminary data.</text>
</comment>
<reference evidence="3" key="1">
    <citation type="journal article" date="2019" name="Nat. Commun.">
        <title>The genome of broomcorn millet.</title>
        <authorList>
            <person name="Zou C."/>
            <person name="Miki D."/>
            <person name="Li D."/>
            <person name="Tang Q."/>
            <person name="Xiao L."/>
            <person name="Rajput S."/>
            <person name="Deng P."/>
            <person name="Jia W."/>
            <person name="Huang R."/>
            <person name="Zhang M."/>
            <person name="Sun Y."/>
            <person name="Hu J."/>
            <person name="Fu X."/>
            <person name="Schnable P.S."/>
            <person name="Li F."/>
            <person name="Zhang H."/>
            <person name="Feng B."/>
            <person name="Zhu X."/>
            <person name="Liu R."/>
            <person name="Schnable J.C."/>
            <person name="Zhu J.-K."/>
            <person name="Zhang H."/>
        </authorList>
    </citation>
    <scope>NUCLEOTIDE SEQUENCE [LARGE SCALE GENOMIC DNA]</scope>
</reference>
<evidence type="ECO:0000256" key="1">
    <source>
        <dbReference type="SAM" id="MobiDB-lite"/>
    </source>
</evidence>
<protein>
    <submittedName>
        <fullName evidence="2">Uncharacterized protein</fullName>
    </submittedName>
</protein>